<dbReference type="Pfam" id="PF10596">
    <property type="entry name" value="U6-snRNA_bdg"/>
    <property type="match status" value="3"/>
</dbReference>
<proteinExistence type="predicted"/>
<dbReference type="Gene3D" id="3.40.140.10">
    <property type="entry name" value="Cytidine Deaminase, domain 2"/>
    <property type="match status" value="1"/>
</dbReference>
<dbReference type="PROSITE" id="PS50249">
    <property type="entry name" value="MPN"/>
    <property type="match status" value="1"/>
</dbReference>
<evidence type="ECO:0000256" key="6">
    <source>
        <dbReference type="ARBA" id="ARBA00023242"/>
    </source>
</evidence>
<dbReference type="InterPro" id="IPR037518">
    <property type="entry name" value="MPN"/>
</dbReference>
<dbReference type="Pfam" id="PF08083">
    <property type="entry name" value="PROCN"/>
    <property type="match status" value="1"/>
</dbReference>
<dbReference type="InterPro" id="IPR019580">
    <property type="entry name" value="Prp8_U6-snRNA-bd"/>
</dbReference>
<dbReference type="Pfam" id="PF08082">
    <property type="entry name" value="PRO8NT"/>
    <property type="match status" value="1"/>
</dbReference>
<dbReference type="Gene3D" id="3.90.1570.40">
    <property type="match status" value="3"/>
</dbReference>
<evidence type="ECO:0000256" key="3">
    <source>
        <dbReference type="ARBA" id="ARBA00022728"/>
    </source>
</evidence>
<dbReference type="FunFam" id="3.40.140.10:FF:000002">
    <property type="entry name" value="Pre-mRNA-processing-splicing factor 8"/>
    <property type="match status" value="1"/>
</dbReference>
<feature type="domain" description="MPN" evidence="9">
    <location>
        <begin position="2414"/>
        <end position="2545"/>
    </location>
</feature>
<reference evidence="10 11" key="1">
    <citation type="journal article" date="2019" name="Plant Biotechnol. J.">
        <title>The red bayberry genome and genetic basis of sex determination.</title>
        <authorList>
            <person name="Jia H.M."/>
            <person name="Jia H.J."/>
            <person name="Cai Q.L."/>
            <person name="Wang Y."/>
            <person name="Zhao H.B."/>
            <person name="Yang W.F."/>
            <person name="Wang G.Y."/>
            <person name="Li Y.H."/>
            <person name="Zhan D.L."/>
            <person name="Shen Y.T."/>
            <person name="Niu Q.F."/>
            <person name="Chang L."/>
            <person name="Qiu J."/>
            <person name="Zhao L."/>
            <person name="Xie H.B."/>
            <person name="Fu W.Y."/>
            <person name="Jin J."/>
            <person name="Li X.W."/>
            <person name="Jiao Y."/>
            <person name="Zhou C.C."/>
            <person name="Tu T."/>
            <person name="Chai C.Y."/>
            <person name="Gao J.L."/>
            <person name="Fan L.J."/>
            <person name="van de Weg E."/>
            <person name="Wang J.Y."/>
            <person name="Gao Z.S."/>
        </authorList>
    </citation>
    <scope>NUCLEOTIDE SEQUENCE [LARGE SCALE GENOMIC DNA]</scope>
    <source>
        <tissue evidence="10">Leaves</tissue>
    </source>
</reference>
<organism evidence="10 11">
    <name type="scientific">Morella rubra</name>
    <name type="common">Chinese bayberry</name>
    <dbReference type="NCBI Taxonomy" id="262757"/>
    <lineage>
        <taxon>Eukaryota</taxon>
        <taxon>Viridiplantae</taxon>
        <taxon>Streptophyta</taxon>
        <taxon>Embryophyta</taxon>
        <taxon>Tracheophyta</taxon>
        <taxon>Spermatophyta</taxon>
        <taxon>Magnoliopsida</taxon>
        <taxon>eudicotyledons</taxon>
        <taxon>Gunneridae</taxon>
        <taxon>Pentapetalae</taxon>
        <taxon>rosids</taxon>
        <taxon>fabids</taxon>
        <taxon>Fagales</taxon>
        <taxon>Myricaceae</taxon>
        <taxon>Morella</taxon>
    </lineage>
</organism>
<keyword evidence="5" id="KW-0508">mRNA splicing</keyword>
<dbReference type="InterPro" id="IPR019582">
    <property type="entry name" value="RRM_spliceosomal_PrP8"/>
</dbReference>
<dbReference type="GO" id="GO:0030620">
    <property type="term" value="F:U2 snRNA binding"/>
    <property type="evidence" value="ECO:0007669"/>
    <property type="project" value="TreeGrafter"/>
</dbReference>
<dbReference type="InterPro" id="IPR043172">
    <property type="entry name" value="Prp8_domainIV_palm"/>
</dbReference>
<evidence type="ECO:0000256" key="7">
    <source>
        <dbReference type="ARBA" id="ARBA00023274"/>
    </source>
</evidence>
<dbReference type="CDD" id="cd08056">
    <property type="entry name" value="MPN_PRP8"/>
    <property type="match status" value="1"/>
</dbReference>
<evidence type="ECO:0000313" key="10">
    <source>
        <dbReference type="EMBL" id="KAB1218715.1"/>
    </source>
</evidence>
<keyword evidence="4" id="KW-0694">RNA-binding</keyword>
<dbReference type="FunFam" id="3.90.1570.40:FF:000001">
    <property type="entry name" value="Pre-mRNA-processing-splicing factor 8"/>
    <property type="match status" value="3"/>
</dbReference>
<dbReference type="SMART" id="SM00232">
    <property type="entry name" value="JAB_MPN"/>
    <property type="match status" value="1"/>
</dbReference>
<feature type="region of interest" description="Disordered" evidence="8">
    <location>
        <begin position="1"/>
        <end position="28"/>
    </location>
</feature>
<dbReference type="SUPFAM" id="SSF53098">
    <property type="entry name" value="Ribonuclease H-like"/>
    <property type="match status" value="2"/>
</dbReference>
<dbReference type="GO" id="GO:0030623">
    <property type="term" value="F:U5 snRNA binding"/>
    <property type="evidence" value="ECO:0007669"/>
    <property type="project" value="InterPro"/>
</dbReference>
<dbReference type="InterPro" id="IPR019581">
    <property type="entry name" value="Prp8_U5-snRNA-bd"/>
</dbReference>
<keyword evidence="3" id="KW-0747">Spliceosome</keyword>
<evidence type="ECO:0000256" key="5">
    <source>
        <dbReference type="ARBA" id="ARBA00023187"/>
    </source>
</evidence>
<dbReference type="InterPro" id="IPR012984">
    <property type="entry name" value="PROCT"/>
</dbReference>
<accession>A0A6A1W0V4</accession>
<gene>
    <name evidence="10" type="ORF">CJ030_MR3G026595</name>
</gene>
<dbReference type="GO" id="GO:0008237">
    <property type="term" value="F:metallopeptidase activity"/>
    <property type="evidence" value="ECO:0007669"/>
    <property type="project" value="InterPro"/>
</dbReference>
<dbReference type="Gene3D" id="1.20.80.40">
    <property type="match status" value="1"/>
</dbReference>
<dbReference type="CDD" id="cd13838">
    <property type="entry name" value="RNase_H_like_Prp8_IV"/>
    <property type="match status" value="1"/>
</dbReference>
<dbReference type="GO" id="GO:0030619">
    <property type="term" value="F:U1 snRNA binding"/>
    <property type="evidence" value="ECO:0007669"/>
    <property type="project" value="TreeGrafter"/>
</dbReference>
<evidence type="ECO:0000256" key="2">
    <source>
        <dbReference type="ARBA" id="ARBA00022664"/>
    </source>
</evidence>
<keyword evidence="6" id="KW-0539">Nucleus</keyword>
<dbReference type="Pfam" id="PF10597">
    <property type="entry name" value="U5_2-snRNA_bdg"/>
    <property type="match status" value="1"/>
</dbReference>
<dbReference type="FunFam" id="3.30.420.230:FF:000003">
    <property type="entry name" value="Pre-mRNA-processing-splicing factor 8"/>
    <property type="match status" value="1"/>
</dbReference>
<dbReference type="InterPro" id="IPR027652">
    <property type="entry name" value="PRP8"/>
</dbReference>
<dbReference type="Pfam" id="PF10598">
    <property type="entry name" value="RRM_4"/>
    <property type="match status" value="1"/>
</dbReference>
<dbReference type="GO" id="GO:0005682">
    <property type="term" value="C:U5 snRNP"/>
    <property type="evidence" value="ECO:0007669"/>
    <property type="project" value="TreeGrafter"/>
</dbReference>
<evidence type="ECO:0000259" key="9">
    <source>
        <dbReference type="PROSITE" id="PS50249"/>
    </source>
</evidence>
<dbReference type="FunFam" id="1.20.80.40:FF:000001">
    <property type="entry name" value="Pre-mRNA-processing-splicing factor 8"/>
    <property type="match status" value="1"/>
</dbReference>
<keyword evidence="11" id="KW-1185">Reference proteome</keyword>
<dbReference type="Pfam" id="PF01398">
    <property type="entry name" value="JAB"/>
    <property type="match status" value="1"/>
</dbReference>
<dbReference type="InterPro" id="IPR012592">
    <property type="entry name" value="PROCN"/>
</dbReference>
<dbReference type="InterPro" id="IPR012337">
    <property type="entry name" value="RNaseH-like_sf"/>
</dbReference>
<dbReference type="InterPro" id="IPR000555">
    <property type="entry name" value="JAMM/MPN+_dom"/>
</dbReference>
<dbReference type="FunFam" id="3.30.43.40:FF:000001">
    <property type="entry name" value="Pre-mRNA-processing-splicing factor 8"/>
    <property type="match status" value="1"/>
</dbReference>
<dbReference type="Gene3D" id="3.30.420.230">
    <property type="match status" value="1"/>
</dbReference>
<evidence type="ECO:0000313" key="11">
    <source>
        <dbReference type="Proteomes" id="UP000516437"/>
    </source>
</evidence>
<dbReference type="GO" id="GO:0017070">
    <property type="term" value="F:U6 snRNA binding"/>
    <property type="evidence" value="ECO:0007669"/>
    <property type="project" value="InterPro"/>
</dbReference>
<dbReference type="GO" id="GO:0097157">
    <property type="term" value="F:pre-mRNA intronic binding"/>
    <property type="evidence" value="ECO:0007669"/>
    <property type="project" value="TreeGrafter"/>
</dbReference>
<dbReference type="Proteomes" id="UP000516437">
    <property type="component" value="Chromosome 3"/>
</dbReference>
<dbReference type="InterPro" id="IPR042516">
    <property type="entry name" value="Prp8_U5-snRNA-bd_sf"/>
</dbReference>
<evidence type="ECO:0000256" key="8">
    <source>
        <dbReference type="SAM" id="MobiDB-lite"/>
    </source>
</evidence>
<evidence type="ECO:0000256" key="4">
    <source>
        <dbReference type="ARBA" id="ARBA00022884"/>
    </source>
</evidence>
<protein>
    <submittedName>
        <fullName evidence="10">Pre-mRNA-processing-splicing factor 8</fullName>
    </submittedName>
</protein>
<dbReference type="GO" id="GO:0071013">
    <property type="term" value="C:catalytic step 2 spliceosome"/>
    <property type="evidence" value="ECO:0007669"/>
    <property type="project" value="TreeGrafter"/>
</dbReference>
<dbReference type="OrthoDB" id="1931567at2759"/>
<dbReference type="InterPro" id="IPR021983">
    <property type="entry name" value="PRP8_domainIV"/>
</dbReference>
<keyword evidence="2" id="KW-0507">mRNA processing</keyword>
<dbReference type="EMBL" id="RXIC02000021">
    <property type="protein sequence ID" value="KAB1218715.1"/>
    <property type="molecule type" value="Genomic_DNA"/>
</dbReference>
<dbReference type="Pfam" id="PF08084">
    <property type="entry name" value="PROCT"/>
    <property type="match status" value="1"/>
</dbReference>
<dbReference type="InterPro" id="IPR043173">
    <property type="entry name" value="Prp8_domainIV_fingers"/>
</dbReference>
<dbReference type="PANTHER" id="PTHR11140:SF0">
    <property type="entry name" value="PRE-MRNA-PROCESSING-SPLICING FACTOR 8"/>
    <property type="match status" value="1"/>
</dbReference>
<dbReference type="InterPro" id="IPR012591">
    <property type="entry name" value="PRO8NT"/>
</dbReference>
<keyword evidence="7" id="KW-0687">Ribonucleoprotein</keyword>
<name>A0A6A1W0V4_9ROSI</name>
<sequence length="2647" mass="309134">MWNSGQIAPPGTTGSSIPPPPAAQPSYTVLPSPAEAEAQLEEKARKWQQLNSKRYSDKRKFGFVETQKEDMPPEHVRKIIRDHGDMSSKKYRHDKRVYLGALKFIPHAVYKLLENMPMPWEQVRDVKVLYHISGAITFVNEIPWVVEPIYLAQWGTMWIMMRREKRDRRHFKRMRFPPFDDEEPPLDYADNLLDVDPLEPIQLELDDEEDSAVCTWFYDHKPLVKTKLINGPSYRKWHLSLPIMATLHRLAGQLLSDLIDRNYFYLFDMESFFTAKALNMCIPGGPKFEPLYRDMEKGDEDWNEFNDINKLIIRSPLRTEYRIAFPHLYNNRPRKLFCVFSFAVPRDIMYTKHTIYAGYNLTSSFGQFSSPPSYPVKVRVSYQKLLKCFVLNELHHRPPKAQKKKHLFRSLQATKFFQTTELDWAEAGLQVCKQGYNMLNLLIHRKNLNYLHLDYNFNLKPVKTLTTKERKKSRFGNAFHLCREILRLTKLVVDANIQFRLGNVDAFQLADGLQYTFSHVGQLTGMYRYKYRLMRQIRMCKDLKHLIYYRFNTGPVGKGPGCGFWAPMWRVWLFFLRGIVPLLERWLGNLLARQFEGRHSKGVAKTVTKQRVESHFDLELRAAVMHDVLDAMPEGIKQNKARTILQHLSEAWRCWKANIPWKVPGLPVPIENMILRYVKSKADWWTNVAHYNRERIKRGATVDKTVCRKNLGRLTRLWLKAEQERQHNYLKDGPYVTPEEAVAIYTTTVHWLESRKFSPIPFPPLSYKHDTKLLILALERLKESYSVAVRLNQLQREELGLIEQAYDNPHEALSRIKRHLLTQRAFKEVGIEFMDLYSYLIPVYEIEPLEKITDAYLDQYLWYEGDKRHLFPNWIKPADSEPPPLLVYKWCQGINNLQGVWDSSEGQCVVMLQTKFEKFFEKIDLTMLNRLLRLVLDHNIADYVTAKNNVVLSYKDMSHTNSYGLIRGLQFASFVVQYYGLVLDLLLLGLTRASEIAGPPQMPNEFITYWDTKVETRHPIRLYSRYIDRVHILFRFTHEEARDLIQRYLTEHPDPNNENMVGYNNKKCWPRDARMRLMKHDVNLGRSVFWDMKNRLPRSITTLEWENSFVSVYSKDNPNLLFSMCGFEVRILPKIRMTQEAFSNTRDGVWNLQNEQTKERTAVAFLRVDDEHMKVFENRVRQILMSSGSTTFTKIVNKWNTALIGLMTYFREATVHTQELLDLLVKCENKIQTRIKIGLNSKMPSRFPPVIFYTPKEIGGLGMLSMGHILIPQSDLRYSQQTDVGVTHFRSGMSHEEDQLIPNLYRYIQPWESEFIDSQRVWAEYALKRQEAQAQNRRLTLEDLEDSWDRGIPRINTLFQKDRHTLAYDKGWRVRTDFKQYQVLKQNPFWWTHQRHDGKLWNLNNYRTDVIQALGGVEGILEHTLFKGTYFPTWEGLFWEKASGFEESMKYKKLTNAQRSGLNQIPNRRFTLWWSPTINRANVYVGFQVQLDLTGIFMHGKIPTLKISLIQIFRAHLWQKIHESVVMDLCQVLDQELDALEIETVQKETIHPRKSYKMNSSCADILLFAAHRWPMSKPSLVAEPKDVFDQKASNKYWIDVQLRWGDYDSHDIERYTRAKFMDYTTDNMSIYPSPTGVMIGPNRRFTLWWSPTINRANVYVGFQVQLDLTGIFMHGKIPTLKISLIQIFRAHLWQKIHESVVMDLCQVLDQELDALEIETVQKETIHPRKSYKMNSSCADILLFAAHRWPMSKPSLVAEPKDVFDQKASNKYWIDVQLRWGDYDSHDIERYTRAKFMDYTTDNMSIYPSPTGLFWEKASGFEESMKYKKLTNAQRSGLNQIPNRRFTLWWSPTINRANVYVGFQVQLDLTGIFMHGKIPTLKISLIQIFRAHLWQKIHESVVMDLCQVLDQELDALEIETVQKETIHPRKSYKMNSSCADILLFAAHRWPMSKPSLVAEPKDVFDQKASNKYWIDVQLRWGDYDSHDIERYTRAKFMDYTTDNMSIYPSPTGVMIGLDLAYNLHSAFGNWFPGSKPLLQQAMNKIMKSNPALYVLRERIRKGLQLYSSEPTEPYLSSQNYGEIFSNQIIWFVDDTNVYRVTIHKTFEGNLTTKPINGAIFIFNPRTGQLFLKVIHTSVWAGQKRLGQLAKWKTAEEVAALVRSLPVEEQPKQIIVTRKGMLDPLEVHLLDFPNIVIKGSELQLPFQACLKIEKFGDLILKATEPQMVLFNIYDDWLKSISSYTAFSRLILILRALHVNNEKAKMLLKPDKTIVTEPHHIWPSLTDDQWMKVEVALRDLILSDYAKKNNVNTSALTQSEIRDIILGAEITPPSQQRQQIAEIEKQAKEASQLTAVTTRTTNVHGDELIVTTTSPYEQAAFGSKTDWRVRAISATNLYLRVNHIYVNSEDIKETGYTYIMPKNILKKFICIADLRTQIAGYLYGVSPPDNPQVKEIRCIAMPPQWGTHQQVNLPAALPEHDFLNDLEPLGWMHTQPNELPQLSPQDLTSHAKVLENNKQWDGEKCIVLTCSFTPGSCSLTAYKLTPSGYEWGRINKDTGSNPHGYLPTHYEKVQMLLSDRFLGFYMIPDNGPWNYNFMGVKHAPSMKYGVKLGTPREYYHEDHRPTHFLEFSNLEEGETVAEGDREDTFS</sequence>
<dbReference type="PANTHER" id="PTHR11140">
    <property type="entry name" value="PRE-MRNA SPLICING FACTOR PRP8"/>
    <property type="match status" value="1"/>
</dbReference>
<comment type="caution">
    <text evidence="10">The sequence shown here is derived from an EMBL/GenBank/DDBJ whole genome shotgun (WGS) entry which is preliminary data.</text>
</comment>
<dbReference type="Gene3D" id="3.30.43.40">
    <property type="entry name" value="Pre-mRNA-processing-splicing factor 8, U5-snRNA-binding domain"/>
    <property type="match status" value="1"/>
</dbReference>
<dbReference type="GO" id="GO:0000244">
    <property type="term" value="P:spliceosomal tri-snRNP complex assembly"/>
    <property type="evidence" value="ECO:0007669"/>
    <property type="project" value="TreeGrafter"/>
</dbReference>
<dbReference type="Pfam" id="PF12134">
    <property type="entry name" value="PRP8_domainIV"/>
    <property type="match status" value="1"/>
</dbReference>
<evidence type="ECO:0000256" key="1">
    <source>
        <dbReference type="ARBA" id="ARBA00004123"/>
    </source>
</evidence>
<comment type="subcellular location">
    <subcellularLocation>
        <location evidence="1">Nucleus</location>
    </subcellularLocation>
</comment>